<dbReference type="GO" id="GO:0008270">
    <property type="term" value="F:zinc ion binding"/>
    <property type="evidence" value="ECO:0007669"/>
    <property type="project" value="UniProtKB-KW"/>
</dbReference>
<organism evidence="6 7">
    <name type="scientific">Ceratodon purpureus</name>
    <name type="common">Fire moss</name>
    <name type="synonym">Dicranum purpureum</name>
    <dbReference type="NCBI Taxonomy" id="3225"/>
    <lineage>
        <taxon>Eukaryota</taxon>
        <taxon>Viridiplantae</taxon>
        <taxon>Streptophyta</taxon>
        <taxon>Embryophyta</taxon>
        <taxon>Bryophyta</taxon>
        <taxon>Bryophytina</taxon>
        <taxon>Bryopsida</taxon>
        <taxon>Dicranidae</taxon>
        <taxon>Pseudoditrichales</taxon>
        <taxon>Ditrichaceae</taxon>
        <taxon>Ceratodon</taxon>
    </lineage>
</organism>
<dbReference type="GO" id="GO:0061630">
    <property type="term" value="F:ubiquitin protein ligase activity"/>
    <property type="evidence" value="ECO:0007669"/>
    <property type="project" value="TreeGrafter"/>
</dbReference>
<comment type="caution">
    <text evidence="6">The sequence shown here is derived from an EMBL/GenBank/DDBJ whole genome shotgun (WGS) entry which is preliminary data.</text>
</comment>
<dbReference type="GO" id="GO:0006511">
    <property type="term" value="P:ubiquitin-dependent protein catabolic process"/>
    <property type="evidence" value="ECO:0007669"/>
    <property type="project" value="TreeGrafter"/>
</dbReference>
<dbReference type="Pfam" id="PF05495">
    <property type="entry name" value="zf-CHY"/>
    <property type="match status" value="1"/>
</dbReference>
<dbReference type="Proteomes" id="UP000822688">
    <property type="component" value="Chromosome 9"/>
</dbReference>
<dbReference type="EMBL" id="CM026430">
    <property type="protein sequence ID" value="KAG0562024.1"/>
    <property type="molecule type" value="Genomic_DNA"/>
</dbReference>
<dbReference type="AlphaFoldDB" id="A0A8T0GV60"/>
<dbReference type="GO" id="GO:0005634">
    <property type="term" value="C:nucleus"/>
    <property type="evidence" value="ECO:0007669"/>
    <property type="project" value="TreeGrafter"/>
</dbReference>
<keyword evidence="1" id="KW-0479">Metal-binding</keyword>
<name>A0A8T0GV60_CERPU</name>
<dbReference type="InterPro" id="IPR037274">
    <property type="entry name" value="Znf_CHY_sf"/>
</dbReference>
<dbReference type="PANTHER" id="PTHR21319">
    <property type="entry name" value="RING FINGER AND CHY ZINC FINGER DOMAIN-CONTAINING PROTEIN 1"/>
    <property type="match status" value="1"/>
</dbReference>
<evidence type="ECO:0000256" key="2">
    <source>
        <dbReference type="ARBA" id="ARBA00022771"/>
    </source>
</evidence>
<sequence length="102" mass="12021">MKPWIFNEQCLVLMQNTNEVDDSKRHDIPRHRVEKVICSLCDHEQDVKQVCENCGVCMGEYFCTKCKFFDDEVSVLSYPNARSCEKLHERIAALAFWKFLTQ</sequence>
<keyword evidence="2 4" id="KW-0863">Zinc-finger</keyword>
<dbReference type="PANTHER" id="PTHR21319:SF53">
    <property type="entry name" value="RING FINGER AND CHY ZINC FINGER DOMAIN-CONTAINING PROTEIN 1"/>
    <property type="match status" value="1"/>
</dbReference>
<keyword evidence="3" id="KW-0862">Zinc</keyword>
<evidence type="ECO:0000259" key="5">
    <source>
        <dbReference type="PROSITE" id="PS51266"/>
    </source>
</evidence>
<evidence type="ECO:0000313" key="6">
    <source>
        <dbReference type="EMBL" id="KAG0562024.1"/>
    </source>
</evidence>
<gene>
    <name evidence="6" type="ORF">KC19_9G111100</name>
</gene>
<evidence type="ECO:0000313" key="7">
    <source>
        <dbReference type="Proteomes" id="UP000822688"/>
    </source>
</evidence>
<evidence type="ECO:0000256" key="1">
    <source>
        <dbReference type="ARBA" id="ARBA00022723"/>
    </source>
</evidence>
<dbReference type="InterPro" id="IPR008913">
    <property type="entry name" value="Znf_CHY"/>
</dbReference>
<evidence type="ECO:0000256" key="4">
    <source>
        <dbReference type="PROSITE-ProRule" id="PRU00601"/>
    </source>
</evidence>
<reference evidence="6" key="1">
    <citation type="submission" date="2020-06" db="EMBL/GenBank/DDBJ databases">
        <title>WGS assembly of Ceratodon purpureus strain R40.</title>
        <authorList>
            <person name="Carey S.B."/>
            <person name="Jenkins J."/>
            <person name="Shu S."/>
            <person name="Lovell J.T."/>
            <person name="Sreedasyam A."/>
            <person name="Maumus F."/>
            <person name="Tiley G.P."/>
            <person name="Fernandez-Pozo N."/>
            <person name="Barry K."/>
            <person name="Chen C."/>
            <person name="Wang M."/>
            <person name="Lipzen A."/>
            <person name="Daum C."/>
            <person name="Saski C.A."/>
            <person name="Payton A.C."/>
            <person name="Mcbreen J.C."/>
            <person name="Conrad R.E."/>
            <person name="Kollar L.M."/>
            <person name="Olsson S."/>
            <person name="Huttunen S."/>
            <person name="Landis J.B."/>
            <person name="Wickett N.J."/>
            <person name="Johnson M.G."/>
            <person name="Rensing S.A."/>
            <person name="Grimwood J."/>
            <person name="Schmutz J."/>
            <person name="Mcdaniel S.F."/>
        </authorList>
    </citation>
    <scope>NUCLEOTIDE SEQUENCE</scope>
    <source>
        <strain evidence="6">R40</strain>
    </source>
</reference>
<accession>A0A8T0GV60</accession>
<dbReference type="PROSITE" id="PS51266">
    <property type="entry name" value="ZF_CHY"/>
    <property type="match status" value="1"/>
</dbReference>
<proteinExistence type="predicted"/>
<keyword evidence="7" id="KW-1185">Reference proteome</keyword>
<dbReference type="SUPFAM" id="SSF161219">
    <property type="entry name" value="CHY zinc finger-like"/>
    <property type="match status" value="1"/>
</dbReference>
<evidence type="ECO:0000256" key="3">
    <source>
        <dbReference type="ARBA" id="ARBA00022833"/>
    </source>
</evidence>
<protein>
    <recommendedName>
        <fullName evidence="5">CHY-type domain-containing protein</fullName>
    </recommendedName>
</protein>
<dbReference type="GO" id="GO:0016567">
    <property type="term" value="P:protein ubiquitination"/>
    <property type="evidence" value="ECO:0007669"/>
    <property type="project" value="TreeGrafter"/>
</dbReference>
<feature type="domain" description="CHY-type" evidence="5">
    <location>
        <begin position="1"/>
        <end position="56"/>
    </location>
</feature>